<name>A0A6A4P533_LUPAL</name>
<dbReference type="EMBL" id="WOCE01000016">
    <property type="protein sequence ID" value="KAE9596772.1"/>
    <property type="molecule type" value="Genomic_DNA"/>
</dbReference>
<organism evidence="1 2">
    <name type="scientific">Lupinus albus</name>
    <name type="common">White lupine</name>
    <name type="synonym">Lupinus termis</name>
    <dbReference type="NCBI Taxonomy" id="3870"/>
    <lineage>
        <taxon>Eukaryota</taxon>
        <taxon>Viridiplantae</taxon>
        <taxon>Streptophyta</taxon>
        <taxon>Embryophyta</taxon>
        <taxon>Tracheophyta</taxon>
        <taxon>Spermatophyta</taxon>
        <taxon>Magnoliopsida</taxon>
        <taxon>eudicotyledons</taxon>
        <taxon>Gunneridae</taxon>
        <taxon>Pentapetalae</taxon>
        <taxon>rosids</taxon>
        <taxon>fabids</taxon>
        <taxon>Fabales</taxon>
        <taxon>Fabaceae</taxon>
        <taxon>Papilionoideae</taxon>
        <taxon>50 kb inversion clade</taxon>
        <taxon>genistoids sensu lato</taxon>
        <taxon>core genistoids</taxon>
        <taxon>Genisteae</taxon>
        <taxon>Lupinus</taxon>
    </lineage>
</organism>
<dbReference type="AlphaFoldDB" id="A0A6A4P533"/>
<gene>
    <name evidence="1" type="ORF">Lalb_Chr16g0379591</name>
</gene>
<evidence type="ECO:0000313" key="2">
    <source>
        <dbReference type="Proteomes" id="UP000447434"/>
    </source>
</evidence>
<comment type="caution">
    <text evidence="1">The sequence shown here is derived from an EMBL/GenBank/DDBJ whole genome shotgun (WGS) entry which is preliminary data.</text>
</comment>
<accession>A0A6A4P533</accession>
<proteinExistence type="predicted"/>
<evidence type="ECO:0000313" key="1">
    <source>
        <dbReference type="EMBL" id="KAE9596772.1"/>
    </source>
</evidence>
<dbReference type="Proteomes" id="UP000447434">
    <property type="component" value="Chromosome 16"/>
</dbReference>
<protein>
    <submittedName>
        <fullName evidence="1">Uncharacterized protein</fullName>
    </submittedName>
</protein>
<keyword evidence="2" id="KW-1185">Reference proteome</keyword>
<sequence>MSVELAFPFASLINNGHRPIQNLKQVCVGDYEELLIPLCTHQYIKIIVIRISIIVTSCSFPWLTCLRYILANQL</sequence>
<reference evidence="2" key="1">
    <citation type="journal article" date="2020" name="Nat. Commun.">
        <title>Genome sequence of the cluster root forming white lupin.</title>
        <authorList>
            <person name="Hufnagel B."/>
            <person name="Marques A."/>
            <person name="Soriano A."/>
            <person name="Marques L."/>
            <person name="Divol F."/>
            <person name="Doumas P."/>
            <person name="Sallet E."/>
            <person name="Mancinotti D."/>
            <person name="Carrere S."/>
            <person name="Marande W."/>
            <person name="Arribat S."/>
            <person name="Keller J."/>
            <person name="Huneau C."/>
            <person name="Blein T."/>
            <person name="Aime D."/>
            <person name="Laguerre M."/>
            <person name="Taylor J."/>
            <person name="Schubert V."/>
            <person name="Nelson M."/>
            <person name="Geu-Flores F."/>
            <person name="Crespi M."/>
            <person name="Gallardo-Guerrero K."/>
            <person name="Delaux P.-M."/>
            <person name="Salse J."/>
            <person name="Berges H."/>
            <person name="Guyot R."/>
            <person name="Gouzy J."/>
            <person name="Peret B."/>
        </authorList>
    </citation>
    <scope>NUCLEOTIDE SEQUENCE [LARGE SCALE GENOMIC DNA]</scope>
    <source>
        <strain evidence="2">cv. Amiga</strain>
    </source>
</reference>